<gene>
    <name evidence="15" type="primary">aat</name>
    <name evidence="16" type="ORF">DFR34_102175</name>
</gene>
<dbReference type="Gene3D" id="3.30.70.3550">
    <property type="entry name" value="Leucyl/phenylalanyl-tRNA-protein transferase, N-terminal domain"/>
    <property type="match status" value="1"/>
</dbReference>
<evidence type="ECO:0000256" key="1">
    <source>
        <dbReference type="ARBA" id="ARBA00004496"/>
    </source>
</evidence>
<dbReference type="InterPro" id="IPR042203">
    <property type="entry name" value="Leu/Phe-tRNA_Trfase_C"/>
</dbReference>
<evidence type="ECO:0000313" key="17">
    <source>
        <dbReference type="Proteomes" id="UP000247555"/>
    </source>
</evidence>
<comment type="function">
    <text evidence="8 15">Functions in the N-end rule pathway of protein degradation where it conjugates Leu, Phe and, less efficiently, Met from aminoacyl-tRNAs to the N-termini of proteins containing an N-terminal arginine or lysine.</text>
</comment>
<reference evidence="16 17" key="1">
    <citation type="submission" date="2018-05" db="EMBL/GenBank/DDBJ databases">
        <title>Genomic Encyclopedia of Type Strains, Phase IV (KMG-IV): sequencing the most valuable type-strain genomes for metagenomic binning, comparative biology and taxonomic classification.</title>
        <authorList>
            <person name="Goeker M."/>
        </authorList>
    </citation>
    <scope>NUCLEOTIDE SEQUENCE [LARGE SCALE GENOMIC DNA]</scope>
    <source>
        <strain evidence="16 17">DSM 29661</strain>
    </source>
</reference>
<evidence type="ECO:0000256" key="3">
    <source>
        <dbReference type="ARBA" id="ARBA00022679"/>
    </source>
</evidence>
<dbReference type="NCBIfam" id="TIGR00667">
    <property type="entry name" value="aat"/>
    <property type="match status" value="1"/>
</dbReference>
<dbReference type="InterPro" id="IPR042221">
    <property type="entry name" value="Leu/Phe-tRNA_Trfase_N"/>
</dbReference>
<keyword evidence="3 15" id="KW-0808">Transferase</keyword>
<dbReference type="PANTHER" id="PTHR30098:SF2">
    <property type="entry name" value="LEUCYL_PHENYLALANYL-TRNA--PROTEIN TRANSFERASE"/>
    <property type="match status" value="1"/>
</dbReference>
<evidence type="ECO:0000313" key="16">
    <source>
        <dbReference type="EMBL" id="PXX81335.1"/>
    </source>
</evidence>
<comment type="catalytic activity">
    <reaction evidence="5 15">
        <text>L-phenylalanyl-tRNA(Phe) + an N-terminal L-alpha-aminoacyl-[protein] = an N-terminal L-phenylalanyl-L-alpha-aminoacyl-[protein] + tRNA(Phe)</text>
        <dbReference type="Rhea" id="RHEA:43632"/>
        <dbReference type="Rhea" id="RHEA-COMP:9668"/>
        <dbReference type="Rhea" id="RHEA-COMP:9699"/>
        <dbReference type="Rhea" id="RHEA-COMP:10636"/>
        <dbReference type="Rhea" id="RHEA-COMP:10637"/>
        <dbReference type="ChEBI" id="CHEBI:78442"/>
        <dbReference type="ChEBI" id="CHEBI:78531"/>
        <dbReference type="ChEBI" id="CHEBI:78597"/>
        <dbReference type="ChEBI" id="CHEBI:83561"/>
        <dbReference type="EC" id="2.3.2.6"/>
    </reaction>
</comment>
<evidence type="ECO:0000256" key="13">
    <source>
        <dbReference type="ARBA" id="ARBA00077165"/>
    </source>
</evidence>
<dbReference type="HAMAP" id="MF_00688">
    <property type="entry name" value="Leu_Phe_trans"/>
    <property type="match status" value="1"/>
</dbReference>
<dbReference type="OrthoDB" id="9790282at2"/>
<comment type="catalytic activity">
    <reaction evidence="7 15">
        <text>N-terminal L-lysyl-[protein] + L-leucyl-tRNA(Leu) = N-terminal L-leucyl-L-lysyl-[protein] + tRNA(Leu) + H(+)</text>
        <dbReference type="Rhea" id="RHEA:12340"/>
        <dbReference type="Rhea" id="RHEA-COMP:9613"/>
        <dbReference type="Rhea" id="RHEA-COMP:9622"/>
        <dbReference type="Rhea" id="RHEA-COMP:12670"/>
        <dbReference type="Rhea" id="RHEA-COMP:12671"/>
        <dbReference type="ChEBI" id="CHEBI:15378"/>
        <dbReference type="ChEBI" id="CHEBI:65249"/>
        <dbReference type="ChEBI" id="CHEBI:78442"/>
        <dbReference type="ChEBI" id="CHEBI:78494"/>
        <dbReference type="ChEBI" id="CHEBI:133043"/>
        <dbReference type="EC" id="2.3.2.6"/>
    </reaction>
</comment>
<protein>
    <recommendedName>
        <fullName evidence="11 15">Leucyl/phenylalanyl-tRNA--protein transferase</fullName>
        <ecNumber evidence="10 15">2.3.2.6</ecNumber>
    </recommendedName>
    <alternativeName>
        <fullName evidence="12 15">L/F-transferase</fullName>
    </alternativeName>
    <alternativeName>
        <fullName evidence="13 15">Leucyltransferase</fullName>
    </alternativeName>
    <alternativeName>
        <fullName evidence="14 15">Phenyalanyltransferase</fullName>
    </alternativeName>
</protein>
<dbReference type="PANTHER" id="PTHR30098">
    <property type="entry name" value="LEUCYL/PHENYLALANYL-TRNA--PROTEIN TRANSFERASE"/>
    <property type="match status" value="1"/>
</dbReference>
<evidence type="ECO:0000256" key="5">
    <source>
        <dbReference type="ARBA" id="ARBA00050607"/>
    </source>
</evidence>
<dbReference type="InterPro" id="IPR004616">
    <property type="entry name" value="Leu/Phe-tRNA_Trfase"/>
</dbReference>
<comment type="catalytic activity">
    <reaction evidence="6 15">
        <text>N-terminal L-arginyl-[protein] + L-leucyl-tRNA(Leu) = N-terminal L-leucyl-L-arginyl-[protein] + tRNA(Leu) + H(+)</text>
        <dbReference type="Rhea" id="RHEA:50416"/>
        <dbReference type="Rhea" id="RHEA-COMP:9613"/>
        <dbReference type="Rhea" id="RHEA-COMP:9622"/>
        <dbReference type="Rhea" id="RHEA-COMP:12672"/>
        <dbReference type="Rhea" id="RHEA-COMP:12673"/>
        <dbReference type="ChEBI" id="CHEBI:15378"/>
        <dbReference type="ChEBI" id="CHEBI:64719"/>
        <dbReference type="ChEBI" id="CHEBI:78442"/>
        <dbReference type="ChEBI" id="CHEBI:78494"/>
        <dbReference type="ChEBI" id="CHEBI:133044"/>
        <dbReference type="EC" id="2.3.2.6"/>
    </reaction>
</comment>
<dbReference type="InterPro" id="IPR016181">
    <property type="entry name" value="Acyl_CoA_acyltransferase"/>
</dbReference>
<dbReference type="EMBL" id="QJKI01000002">
    <property type="protein sequence ID" value="PXX81335.1"/>
    <property type="molecule type" value="Genomic_DNA"/>
</dbReference>
<proteinExistence type="inferred from homology"/>
<dbReference type="Pfam" id="PF03588">
    <property type="entry name" value="Leu_Phe_trans"/>
    <property type="match status" value="1"/>
</dbReference>
<comment type="subcellular location">
    <subcellularLocation>
        <location evidence="1 15">Cytoplasm</location>
    </subcellularLocation>
</comment>
<dbReference type="EC" id="2.3.2.6" evidence="10 15"/>
<dbReference type="FunFam" id="3.30.70.3550:FF:000001">
    <property type="entry name" value="Leucyl/phenylalanyl-tRNA--protein transferase"/>
    <property type="match status" value="1"/>
</dbReference>
<dbReference type="RefSeq" id="WP_110389639.1">
    <property type="nucleotide sequence ID" value="NZ_QJKI01000002.1"/>
</dbReference>
<evidence type="ECO:0000256" key="8">
    <source>
        <dbReference type="ARBA" id="ARBA00054043"/>
    </source>
</evidence>
<dbReference type="GO" id="GO:0008914">
    <property type="term" value="F:leucyl-tRNA--protein transferase activity"/>
    <property type="evidence" value="ECO:0007669"/>
    <property type="project" value="UniProtKB-UniRule"/>
</dbReference>
<evidence type="ECO:0000256" key="6">
    <source>
        <dbReference type="ARBA" id="ARBA00050652"/>
    </source>
</evidence>
<sequence>MIPWLSPHPSFPPVAQALSEPDGLLAAGGDLSLPRLLAAYRHGIFPWYSPGDPILWWSPSQRMVLNTAALRVPRSFAKVLRNRRYQVVFDRDFEAVIRACAAPRDGQHGTWIIEDMIQAYLRLFRAGHAHSVETWQDGQLVGGLYAVNVGRMVYGESMFSRAPDASKIALAHLARHLHEHGLDLIDCQMHTGHLASMGARLMPRDDFIAAVAARVAAPVPAGVWEYCFDNEPPRP</sequence>
<evidence type="ECO:0000256" key="12">
    <source>
        <dbReference type="ARBA" id="ARBA00077136"/>
    </source>
</evidence>
<keyword evidence="2 15" id="KW-0963">Cytoplasm</keyword>
<evidence type="ECO:0000256" key="11">
    <source>
        <dbReference type="ARBA" id="ARBA00074372"/>
    </source>
</evidence>
<dbReference type="GO" id="GO:0030163">
    <property type="term" value="P:protein catabolic process"/>
    <property type="evidence" value="ECO:0007669"/>
    <property type="project" value="UniProtKB-UniRule"/>
</dbReference>
<accession>A0A318L060</accession>
<keyword evidence="17" id="KW-1185">Reference proteome</keyword>
<dbReference type="SUPFAM" id="SSF55729">
    <property type="entry name" value="Acyl-CoA N-acyltransferases (Nat)"/>
    <property type="match status" value="1"/>
</dbReference>
<evidence type="ECO:0000256" key="10">
    <source>
        <dbReference type="ARBA" id="ARBA00066767"/>
    </source>
</evidence>
<evidence type="ECO:0000256" key="2">
    <source>
        <dbReference type="ARBA" id="ARBA00022490"/>
    </source>
</evidence>
<dbReference type="AlphaFoldDB" id="A0A318L060"/>
<comment type="caution">
    <text evidence="16">The sequence shown here is derived from an EMBL/GenBank/DDBJ whole genome shotgun (WGS) entry which is preliminary data.</text>
</comment>
<dbReference type="Gene3D" id="3.40.630.70">
    <property type="entry name" value="Leucyl/phenylalanyl-tRNA-protein transferase, C-terminal domain"/>
    <property type="match status" value="1"/>
</dbReference>
<evidence type="ECO:0000256" key="7">
    <source>
        <dbReference type="ARBA" id="ARBA00051538"/>
    </source>
</evidence>
<keyword evidence="4 15" id="KW-0012">Acyltransferase</keyword>
<evidence type="ECO:0000256" key="9">
    <source>
        <dbReference type="ARBA" id="ARBA00061535"/>
    </source>
</evidence>
<dbReference type="GO" id="GO:0005737">
    <property type="term" value="C:cytoplasm"/>
    <property type="evidence" value="ECO:0007669"/>
    <property type="project" value="UniProtKB-SubCell"/>
</dbReference>
<comment type="similarity">
    <text evidence="9 15">Belongs to the L/F-transferase family.</text>
</comment>
<name>A0A318L060_9NEIS</name>
<organism evidence="16 17">
    <name type="scientific">Rivihabitans pingtungensis</name>
    <dbReference type="NCBI Taxonomy" id="1054498"/>
    <lineage>
        <taxon>Bacteria</taxon>
        <taxon>Pseudomonadati</taxon>
        <taxon>Pseudomonadota</taxon>
        <taxon>Betaproteobacteria</taxon>
        <taxon>Neisseriales</taxon>
        <taxon>Aquaspirillaceae</taxon>
        <taxon>Rivihabitans</taxon>
    </lineage>
</organism>
<evidence type="ECO:0000256" key="14">
    <source>
        <dbReference type="ARBA" id="ARBA00083640"/>
    </source>
</evidence>
<dbReference type="Proteomes" id="UP000247555">
    <property type="component" value="Unassembled WGS sequence"/>
</dbReference>
<evidence type="ECO:0000256" key="15">
    <source>
        <dbReference type="HAMAP-Rule" id="MF_00688"/>
    </source>
</evidence>
<evidence type="ECO:0000256" key="4">
    <source>
        <dbReference type="ARBA" id="ARBA00023315"/>
    </source>
</evidence>